<keyword evidence="1" id="KW-0784">Thiamine biosynthesis</keyword>
<dbReference type="Gene3D" id="1.20.910.10">
    <property type="entry name" value="Heme oxygenase-like"/>
    <property type="match status" value="1"/>
</dbReference>
<dbReference type="InterPro" id="IPR004305">
    <property type="entry name" value="Thiaminase-2/PQQC"/>
</dbReference>
<gene>
    <name evidence="5" type="ORF">NET02_05330</name>
</gene>
<dbReference type="InterPro" id="IPR026285">
    <property type="entry name" value="TenA_E"/>
</dbReference>
<comment type="caution">
    <text evidence="5">The sequence shown here is derived from an EMBL/GenBank/DDBJ whole genome shotgun (WGS) entry which is preliminary data.</text>
</comment>
<dbReference type="Proteomes" id="UP001165306">
    <property type="component" value="Unassembled WGS sequence"/>
</dbReference>
<comment type="pathway">
    <text evidence="1">Cofactor biosynthesis; thiamine diphosphate biosynthesis.</text>
</comment>
<dbReference type="PANTHER" id="PTHR43198:SF2">
    <property type="entry name" value="SI:CH1073-67J19.1-RELATED"/>
    <property type="match status" value="1"/>
</dbReference>
<evidence type="ECO:0000256" key="2">
    <source>
        <dbReference type="PIRSR" id="PIRSR003170-1"/>
    </source>
</evidence>
<dbReference type="SUPFAM" id="SSF48613">
    <property type="entry name" value="Heme oxygenase-like"/>
    <property type="match status" value="1"/>
</dbReference>
<dbReference type="GO" id="GO:0009228">
    <property type="term" value="P:thiamine biosynthetic process"/>
    <property type="evidence" value="ECO:0007669"/>
    <property type="project" value="UniProtKB-KW"/>
</dbReference>
<dbReference type="InterPro" id="IPR050967">
    <property type="entry name" value="Thiamine_Salvage_TenA"/>
</dbReference>
<accession>A0AA42BAI1</accession>
<dbReference type="CDD" id="cd19357">
    <property type="entry name" value="TenA_E_At3g16990-like"/>
    <property type="match status" value="1"/>
</dbReference>
<dbReference type="PIRSF" id="PIRSF003170">
    <property type="entry name" value="Pet18p"/>
    <property type="match status" value="1"/>
</dbReference>
<name>A0AA42BAI1_9BACT</name>
<sequence>MSGSHAYLAGLLTEARPIWEAMVRHPFVRELAAGTLAPERFAFWVQQDYLFVREALKIRGLSIARAPDEGIRRALIDNAAALRRELDLFEEYAREHGLSLEVEPTPVCLGYAAYRQAAAALGSFPEFLAGTWAAEKAYLDTWSTVKGAARSAGDYQRWIENWTSPGFVAWVEWLETTLARLLEGQPAHELERVRAAFLTTARFEYLFWDMVYRRESWPV</sequence>
<organism evidence="5 6">
    <name type="scientific">Thermalbibacter longus</name>
    <dbReference type="NCBI Taxonomy" id="2951981"/>
    <lineage>
        <taxon>Bacteria</taxon>
        <taxon>Pseudomonadati</taxon>
        <taxon>Thermomicrobiota</taxon>
        <taxon>Thermomicrobia</taxon>
        <taxon>Thermomicrobiales</taxon>
        <taxon>Thermomicrobiaceae</taxon>
        <taxon>Thermalbibacter</taxon>
    </lineage>
</organism>
<dbReference type="EMBL" id="JAMSLR010000003">
    <property type="protein sequence ID" value="MCM8748560.1"/>
    <property type="molecule type" value="Genomic_DNA"/>
</dbReference>
<protein>
    <recommendedName>
        <fullName evidence="1">Aminopyrimidine aminohydrolase</fullName>
        <ecNumber evidence="1">3.5.99.2</ecNumber>
    </recommendedName>
</protein>
<evidence type="ECO:0000313" key="5">
    <source>
        <dbReference type="EMBL" id="MCM8748560.1"/>
    </source>
</evidence>
<dbReference type="GO" id="GO:0005829">
    <property type="term" value="C:cytosol"/>
    <property type="evidence" value="ECO:0007669"/>
    <property type="project" value="TreeGrafter"/>
</dbReference>
<feature type="binding site" evidence="3">
    <location>
        <position position="48"/>
    </location>
    <ligand>
        <name>substrate</name>
    </ligand>
</feature>
<comment type="similarity">
    <text evidence="1">Belongs to the TenA family.</text>
</comment>
<evidence type="ECO:0000256" key="1">
    <source>
        <dbReference type="PIRNR" id="PIRNR003170"/>
    </source>
</evidence>
<comment type="catalytic activity">
    <reaction evidence="1">
        <text>4-amino-5-aminomethyl-2-methylpyrimidine + H2O = 4-amino-5-hydroxymethyl-2-methylpyrimidine + NH4(+)</text>
        <dbReference type="Rhea" id="RHEA:31799"/>
        <dbReference type="ChEBI" id="CHEBI:15377"/>
        <dbReference type="ChEBI" id="CHEBI:16892"/>
        <dbReference type="ChEBI" id="CHEBI:28938"/>
        <dbReference type="ChEBI" id="CHEBI:63416"/>
        <dbReference type="EC" id="3.5.99.2"/>
    </reaction>
</comment>
<comment type="catalytic activity">
    <reaction evidence="1">
        <text>thiamine + H2O = 5-(2-hydroxyethyl)-4-methylthiazole + 4-amino-5-hydroxymethyl-2-methylpyrimidine + H(+)</text>
        <dbReference type="Rhea" id="RHEA:17509"/>
        <dbReference type="ChEBI" id="CHEBI:15377"/>
        <dbReference type="ChEBI" id="CHEBI:15378"/>
        <dbReference type="ChEBI" id="CHEBI:16892"/>
        <dbReference type="ChEBI" id="CHEBI:17957"/>
        <dbReference type="ChEBI" id="CHEBI:18385"/>
        <dbReference type="EC" id="3.5.99.2"/>
    </reaction>
</comment>
<evidence type="ECO:0000313" key="6">
    <source>
        <dbReference type="Proteomes" id="UP001165306"/>
    </source>
</evidence>
<comment type="function">
    <text evidence="1">Catalyzes an amino-pyrimidine hydrolysis reaction at the C5' of the pyrimidine moiety of thiamine compounds, a reaction that is part of a thiamine salvage pathway. Thus, catalyzes the conversion of 4-amino-5-aminomethyl-2-methylpyrimidine to 4-amino-5-hydroxymethyl-2-methylpyrimidine (HMP).</text>
</comment>
<feature type="domain" description="Thiaminase-2/PQQC" evidence="4">
    <location>
        <begin position="14"/>
        <end position="213"/>
    </location>
</feature>
<dbReference type="GO" id="GO:0050334">
    <property type="term" value="F:thiaminase activity"/>
    <property type="evidence" value="ECO:0007669"/>
    <property type="project" value="UniProtKB-UniRule"/>
</dbReference>
<dbReference type="PANTHER" id="PTHR43198">
    <property type="entry name" value="BIFUNCTIONAL TH2 PROTEIN"/>
    <property type="match status" value="1"/>
</dbReference>
<reference evidence="5" key="1">
    <citation type="submission" date="2022-06" db="EMBL/GenBank/DDBJ databases">
        <title>CFH 74404 Thermomicrobiaceae sp.</title>
        <authorList>
            <person name="Ming H."/>
            <person name="Li W.-J."/>
            <person name="Zhao Z."/>
        </authorList>
    </citation>
    <scope>NUCLEOTIDE SEQUENCE</scope>
    <source>
        <strain evidence="5">CFH 74404</strain>
    </source>
</reference>
<keyword evidence="1" id="KW-0378">Hydrolase</keyword>
<dbReference type="AlphaFoldDB" id="A0AA42BAI1"/>
<evidence type="ECO:0000256" key="3">
    <source>
        <dbReference type="PIRSR" id="PIRSR003170-2"/>
    </source>
</evidence>
<evidence type="ECO:0000259" key="4">
    <source>
        <dbReference type="Pfam" id="PF03070"/>
    </source>
</evidence>
<dbReference type="RefSeq" id="WP_284056342.1">
    <property type="nucleotide sequence ID" value="NZ_JAMSLR010000003.1"/>
</dbReference>
<feature type="binding site" evidence="3">
    <location>
        <position position="85"/>
    </location>
    <ligand>
        <name>substrate</name>
    </ligand>
</feature>
<proteinExistence type="inferred from homology"/>
<dbReference type="EC" id="3.5.99.2" evidence="1"/>
<feature type="binding site" evidence="3">
    <location>
        <position position="135"/>
    </location>
    <ligand>
        <name>substrate</name>
    </ligand>
</feature>
<feature type="active site" description="Proton donor" evidence="2">
    <location>
        <position position="204"/>
    </location>
</feature>
<dbReference type="InterPro" id="IPR016084">
    <property type="entry name" value="Haem_Oase-like_multi-hlx"/>
</dbReference>
<keyword evidence="6" id="KW-1185">Reference proteome</keyword>
<dbReference type="Pfam" id="PF03070">
    <property type="entry name" value="TENA_THI-4"/>
    <property type="match status" value="1"/>
</dbReference>